<name>A0ABC8TSH4_9AQUA</name>
<dbReference type="EMBL" id="CAUOFW020005915">
    <property type="protein sequence ID" value="CAK9172098.1"/>
    <property type="molecule type" value="Genomic_DNA"/>
</dbReference>
<organism evidence="2 3">
    <name type="scientific">Ilex paraguariensis</name>
    <name type="common">yerba mate</name>
    <dbReference type="NCBI Taxonomy" id="185542"/>
    <lineage>
        <taxon>Eukaryota</taxon>
        <taxon>Viridiplantae</taxon>
        <taxon>Streptophyta</taxon>
        <taxon>Embryophyta</taxon>
        <taxon>Tracheophyta</taxon>
        <taxon>Spermatophyta</taxon>
        <taxon>Magnoliopsida</taxon>
        <taxon>eudicotyledons</taxon>
        <taxon>Gunneridae</taxon>
        <taxon>Pentapetalae</taxon>
        <taxon>asterids</taxon>
        <taxon>campanulids</taxon>
        <taxon>Aquifoliales</taxon>
        <taxon>Aquifoliaceae</taxon>
        <taxon>Ilex</taxon>
    </lineage>
</organism>
<evidence type="ECO:0000313" key="2">
    <source>
        <dbReference type="EMBL" id="CAK9172098.1"/>
    </source>
</evidence>
<dbReference type="Proteomes" id="UP001642360">
    <property type="component" value="Unassembled WGS sequence"/>
</dbReference>
<evidence type="ECO:0000256" key="1">
    <source>
        <dbReference type="SAM" id="MobiDB-lite"/>
    </source>
</evidence>
<feature type="region of interest" description="Disordered" evidence="1">
    <location>
        <begin position="1"/>
        <end position="100"/>
    </location>
</feature>
<reference evidence="2 3" key="1">
    <citation type="submission" date="2024-02" db="EMBL/GenBank/DDBJ databases">
        <authorList>
            <person name="Vignale AGUSTIN F."/>
            <person name="Sosa J E."/>
            <person name="Modenutti C."/>
        </authorList>
    </citation>
    <scope>NUCLEOTIDE SEQUENCE [LARGE SCALE GENOMIC DNA]</scope>
</reference>
<gene>
    <name evidence="2" type="ORF">ILEXP_LOCUS41727</name>
</gene>
<evidence type="ECO:0000313" key="3">
    <source>
        <dbReference type="Proteomes" id="UP001642360"/>
    </source>
</evidence>
<feature type="non-terminal residue" evidence="2">
    <location>
        <position position="1"/>
    </location>
</feature>
<comment type="caution">
    <text evidence="2">The sequence shown here is derived from an EMBL/GenBank/DDBJ whole genome shotgun (WGS) entry which is preliminary data.</text>
</comment>
<keyword evidence="3" id="KW-1185">Reference proteome</keyword>
<dbReference type="AlphaFoldDB" id="A0ABC8TSH4"/>
<protein>
    <submittedName>
        <fullName evidence="2">Uncharacterized protein</fullName>
    </submittedName>
</protein>
<feature type="compositionally biased region" description="Polar residues" evidence="1">
    <location>
        <begin position="1"/>
        <end position="23"/>
    </location>
</feature>
<accession>A0ABC8TSH4</accession>
<feature type="compositionally biased region" description="Polar residues" evidence="1">
    <location>
        <begin position="50"/>
        <end position="71"/>
    </location>
</feature>
<sequence>RPKHNTAAQKSAQLSSNKHQANSPKLIKQNKNRNPSQVRKWIHSKPFAKEQQTSSRQAQAQHSSTENSTTLQQQASSRQAQAHKSKPKIQNRDPSQVRNS</sequence>
<proteinExistence type="predicted"/>